<dbReference type="EMBL" id="CP039354">
    <property type="protein sequence ID" value="QCE09933.1"/>
    <property type="molecule type" value="Genomic_DNA"/>
</dbReference>
<sequence length="60" mass="7012">MTNEMVDKIKYLRALEGHKQVSQIQNLQHDFVFSVQESQLITITNEMVDKIKDLRALEGH</sequence>
<evidence type="ECO:0000313" key="2">
    <source>
        <dbReference type="Proteomes" id="UP000501690"/>
    </source>
</evidence>
<reference evidence="1 2" key="1">
    <citation type="submission" date="2019-04" db="EMBL/GenBank/DDBJ databases">
        <title>An improved genome assembly and genetic linkage map for asparagus bean, Vigna unguiculata ssp. sesquipedialis.</title>
        <authorList>
            <person name="Xia Q."/>
            <person name="Zhang R."/>
            <person name="Dong Y."/>
        </authorList>
    </citation>
    <scope>NUCLEOTIDE SEQUENCE [LARGE SCALE GENOMIC DNA]</scope>
    <source>
        <tissue evidence="1">Leaf</tissue>
    </source>
</reference>
<dbReference type="AlphaFoldDB" id="A0A4D6N7V6"/>
<proteinExistence type="predicted"/>
<evidence type="ECO:0000313" key="1">
    <source>
        <dbReference type="EMBL" id="QCE09933.1"/>
    </source>
</evidence>
<keyword evidence="2" id="KW-1185">Reference proteome</keyword>
<accession>A0A4D6N7V6</accession>
<organism evidence="1 2">
    <name type="scientific">Vigna unguiculata</name>
    <name type="common">Cowpea</name>
    <dbReference type="NCBI Taxonomy" id="3917"/>
    <lineage>
        <taxon>Eukaryota</taxon>
        <taxon>Viridiplantae</taxon>
        <taxon>Streptophyta</taxon>
        <taxon>Embryophyta</taxon>
        <taxon>Tracheophyta</taxon>
        <taxon>Spermatophyta</taxon>
        <taxon>Magnoliopsida</taxon>
        <taxon>eudicotyledons</taxon>
        <taxon>Gunneridae</taxon>
        <taxon>Pentapetalae</taxon>
        <taxon>rosids</taxon>
        <taxon>fabids</taxon>
        <taxon>Fabales</taxon>
        <taxon>Fabaceae</taxon>
        <taxon>Papilionoideae</taxon>
        <taxon>50 kb inversion clade</taxon>
        <taxon>NPAAA clade</taxon>
        <taxon>indigoferoid/millettioid clade</taxon>
        <taxon>Phaseoleae</taxon>
        <taxon>Vigna</taxon>
    </lineage>
</organism>
<protein>
    <submittedName>
        <fullName evidence="1">Uncharacterized protein</fullName>
    </submittedName>
</protein>
<gene>
    <name evidence="1" type="ORF">DEO72_LG10g1156</name>
</gene>
<dbReference type="Proteomes" id="UP000501690">
    <property type="component" value="Linkage Group LG10"/>
</dbReference>
<name>A0A4D6N7V6_VIGUN</name>